<proteinExistence type="predicted"/>
<reference evidence="1" key="1">
    <citation type="submission" date="2001-05" db="EMBL/GenBank/DDBJ databases">
        <title>PCR assay using primers amplify the DNA region specific to Escherichia coli O157:H7.</title>
        <authorList>
            <person name="Miyamoto T."/>
            <person name="Ichioka N."/>
            <person name="Sasaki C."/>
            <person name="Kobayashi H."/>
            <person name="Honjoh K."/>
            <person name="Iio M."/>
            <person name="Hatano S."/>
        </authorList>
    </citation>
    <scope>NUCLEOTIDE SEQUENCE</scope>
</reference>
<organism evidence="1">
    <name type="scientific">Escherichia coli O157:H7</name>
    <dbReference type="NCBI Taxonomy" id="83334"/>
    <lineage>
        <taxon>Bacteria</taxon>
        <taxon>Pseudomonadati</taxon>
        <taxon>Pseudomonadota</taxon>
        <taxon>Gammaproteobacteria</taxon>
        <taxon>Enterobacterales</taxon>
        <taxon>Enterobacteriaceae</taxon>
        <taxon>Escherichia</taxon>
    </lineage>
</organism>
<evidence type="ECO:0000313" key="1">
    <source>
        <dbReference type="EMBL" id="BAB47190.1"/>
    </source>
</evidence>
<accession>Q93UU2</accession>
<name>Q93UU2_ECO57</name>
<protein>
    <submittedName>
        <fullName evidence="1">Orf</fullName>
    </submittedName>
</protein>
<sequence length="10" mass="1236">MLQSFRDSPR</sequence>
<dbReference type="EMBL" id="AB061018">
    <property type="protein sequence ID" value="BAB47190.1"/>
    <property type="molecule type" value="Genomic_DNA"/>
</dbReference>